<comment type="similarity">
    <text evidence="1">Belongs to the glycosyltransferase 2 family.</text>
</comment>
<proteinExistence type="inferred from homology"/>
<dbReference type="PANTHER" id="PTHR43179:SF12">
    <property type="entry name" value="GALACTOFURANOSYLTRANSFERASE GLFT2"/>
    <property type="match status" value="1"/>
</dbReference>
<evidence type="ECO:0000256" key="3">
    <source>
        <dbReference type="ARBA" id="ARBA00022679"/>
    </source>
</evidence>
<accession>A0A846QX61</accession>
<keyword evidence="3 5" id="KW-0808">Transferase</keyword>
<keyword evidence="2" id="KW-0328">Glycosyltransferase</keyword>
<name>A0A846QX61_9BACT</name>
<dbReference type="PANTHER" id="PTHR43179">
    <property type="entry name" value="RHAMNOSYLTRANSFERASE WBBL"/>
    <property type="match status" value="1"/>
</dbReference>
<comment type="caution">
    <text evidence="5">The sequence shown here is derived from an EMBL/GenBank/DDBJ whole genome shotgun (WGS) entry which is preliminary data.</text>
</comment>
<dbReference type="AlphaFoldDB" id="A0A846QX61"/>
<dbReference type="CDD" id="cd00761">
    <property type="entry name" value="Glyco_tranf_GTA_type"/>
    <property type="match status" value="1"/>
</dbReference>
<feature type="domain" description="Glycosyltransferase 2-like" evidence="4">
    <location>
        <begin position="4"/>
        <end position="172"/>
    </location>
</feature>
<evidence type="ECO:0000313" key="5">
    <source>
        <dbReference type="EMBL" id="NJB69209.1"/>
    </source>
</evidence>
<evidence type="ECO:0000256" key="1">
    <source>
        <dbReference type="ARBA" id="ARBA00006739"/>
    </source>
</evidence>
<protein>
    <submittedName>
        <fullName evidence="5">Glycosyltransferase involved in cell wall biosynthesis</fullName>
    </submittedName>
</protein>
<reference evidence="5 6" key="1">
    <citation type="submission" date="2020-03" db="EMBL/GenBank/DDBJ databases">
        <title>Genomic Encyclopedia of Type Strains, Phase IV (KMG-IV): sequencing the most valuable type-strain genomes for metagenomic binning, comparative biology and taxonomic classification.</title>
        <authorList>
            <person name="Goeker M."/>
        </authorList>
    </citation>
    <scope>NUCLEOTIDE SEQUENCE [LARGE SCALE GENOMIC DNA]</scope>
    <source>
        <strain evidence="5 6">DSM 24233</strain>
    </source>
</reference>
<dbReference type="Proteomes" id="UP000580856">
    <property type="component" value="Unassembled WGS sequence"/>
</dbReference>
<dbReference type="EMBL" id="JAATJA010000004">
    <property type="protein sequence ID" value="NJB69209.1"/>
    <property type="molecule type" value="Genomic_DNA"/>
</dbReference>
<evidence type="ECO:0000256" key="2">
    <source>
        <dbReference type="ARBA" id="ARBA00022676"/>
    </source>
</evidence>
<sequence>MRISVIVPTYRRPGELGRCLRSLAGQTTHGFEALVVDNAADAGVRALVEGMAAGFPVRLDYVPEPRLGLHFARNAGIRAAHGDLLLFTDDDATFASGWCAAYAEAFAAHPDMAAAGGPVRAAWEVPPPDWLVAFMGGEGTFPILSLLDGADAFRKGREVFYGVNMAVRREALVAAGGFNPEAFGEVWLGDGETGLMRALWAAERPVGYVPEAEVFHHIPPARMTRAYFERRMANGGAMDAYARHRGRVPGRLRLLRSAAGIALRSLGDWLGALVRRGTDRESLELALRAAHSRARCAYLLRLAGSDEFRNLVNRTNWLENDAHAAPGNGHRTA</sequence>
<dbReference type="SUPFAM" id="SSF53448">
    <property type="entry name" value="Nucleotide-diphospho-sugar transferases"/>
    <property type="match status" value="1"/>
</dbReference>
<dbReference type="Gene3D" id="3.90.550.10">
    <property type="entry name" value="Spore Coat Polysaccharide Biosynthesis Protein SpsA, Chain A"/>
    <property type="match status" value="1"/>
</dbReference>
<dbReference type="InterPro" id="IPR001173">
    <property type="entry name" value="Glyco_trans_2-like"/>
</dbReference>
<dbReference type="RefSeq" id="WP_167942299.1">
    <property type="nucleotide sequence ID" value="NZ_JAATJA010000004.1"/>
</dbReference>
<organism evidence="5 6">
    <name type="scientific">Desulfobaculum xiamenense</name>
    <dbReference type="NCBI Taxonomy" id="995050"/>
    <lineage>
        <taxon>Bacteria</taxon>
        <taxon>Pseudomonadati</taxon>
        <taxon>Thermodesulfobacteriota</taxon>
        <taxon>Desulfovibrionia</taxon>
        <taxon>Desulfovibrionales</taxon>
        <taxon>Desulfovibrionaceae</taxon>
        <taxon>Desulfobaculum</taxon>
    </lineage>
</organism>
<dbReference type="GO" id="GO:0016757">
    <property type="term" value="F:glycosyltransferase activity"/>
    <property type="evidence" value="ECO:0007669"/>
    <property type="project" value="UniProtKB-KW"/>
</dbReference>
<evidence type="ECO:0000313" key="6">
    <source>
        <dbReference type="Proteomes" id="UP000580856"/>
    </source>
</evidence>
<dbReference type="Pfam" id="PF00535">
    <property type="entry name" value="Glycos_transf_2"/>
    <property type="match status" value="1"/>
</dbReference>
<gene>
    <name evidence="5" type="ORF">GGQ74_002906</name>
</gene>
<dbReference type="InterPro" id="IPR029044">
    <property type="entry name" value="Nucleotide-diphossugar_trans"/>
</dbReference>
<evidence type="ECO:0000259" key="4">
    <source>
        <dbReference type="Pfam" id="PF00535"/>
    </source>
</evidence>
<keyword evidence="6" id="KW-1185">Reference proteome</keyword>